<reference evidence="3" key="1">
    <citation type="journal article" date="2019" name="Int. J. Syst. Evol. Microbiol.">
        <title>The Global Catalogue of Microorganisms (GCM) 10K type strain sequencing project: providing services to taxonomists for standard genome sequencing and annotation.</title>
        <authorList>
            <consortium name="The Broad Institute Genomics Platform"/>
            <consortium name="The Broad Institute Genome Sequencing Center for Infectious Disease"/>
            <person name="Wu L."/>
            <person name="Ma J."/>
        </authorList>
    </citation>
    <scope>NUCLEOTIDE SEQUENCE [LARGE SCALE GENOMIC DNA]</scope>
    <source>
        <strain evidence="3">JCM 16904</strain>
    </source>
</reference>
<dbReference type="Proteomes" id="UP001500902">
    <property type="component" value="Unassembled WGS sequence"/>
</dbReference>
<comment type="caution">
    <text evidence="2">The sequence shown here is derived from an EMBL/GenBank/DDBJ whole genome shotgun (WGS) entry which is preliminary data.</text>
</comment>
<sequence>MVMNITSSTSGDAVRRAAWSDRDGSACPARKPGFRDASWGFAARSGAAATIGEVRMLATCSRLGSLPGIGGPATQTATDATGHFVTAKIAIAAIRTVTITR</sequence>
<dbReference type="EMBL" id="BAAAZP010000041">
    <property type="protein sequence ID" value="GAA3659722.1"/>
    <property type="molecule type" value="Genomic_DNA"/>
</dbReference>
<evidence type="ECO:0000256" key="1">
    <source>
        <dbReference type="SAM" id="MobiDB-lite"/>
    </source>
</evidence>
<accession>A0ABP7BHU6</accession>
<evidence type="ECO:0000313" key="2">
    <source>
        <dbReference type="EMBL" id="GAA3659722.1"/>
    </source>
</evidence>
<gene>
    <name evidence="2" type="ORF">GCM10022224_023910</name>
</gene>
<proteinExistence type="predicted"/>
<keyword evidence="3" id="KW-1185">Reference proteome</keyword>
<protein>
    <submittedName>
        <fullName evidence="2">Uncharacterized protein</fullName>
    </submittedName>
</protein>
<feature type="compositionally biased region" description="Polar residues" evidence="1">
    <location>
        <begin position="1"/>
        <end position="11"/>
    </location>
</feature>
<feature type="compositionally biased region" description="Basic and acidic residues" evidence="1">
    <location>
        <begin position="13"/>
        <end position="24"/>
    </location>
</feature>
<feature type="region of interest" description="Disordered" evidence="1">
    <location>
        <begin position="1"/>
        <end position="28"/>
    </location>
</feature>
<organism evidence="2 3">
    <name type="scientific">Nonomuraea antimicrobica</name>
    <dbReference type="NCBI Taxonomy" id="561173"/>
    <lineage>
        <taxon>Bacteria</taxon>
        <taxon>Bacillati</taxon>
        <taxon>Actinomycetota</taxon>
        <taxon>Actinomycetes</taxon>
        <taxon>Streptosporangiales</taxon>
        <taxon>Streptosporangiaceae</taxon>
        <taxon>Nonomuraea</taxon>
    </lineage>
</organism>
<name>A0ABP7BHU6_9ACTN</name>
<evidence type="ECO:0000313" key="3">
    <source>
        <dbReference type="Proteomes" id="UP001500902"/>
    </source>
</evidence>